<evidence type="ECO:0000256" key="3">
    <source>
        <dbReference type="ARBA" id="ARBA00023163"/>
    </source>
</evidence>
<keyword evidence="7" id="KW-1185">Reference proteome</keyword>
<organism evidence="6 7">
    <name type="scientific">Kibdelosporangium persicum</name>
    <dbReference type="NCBI Taxonomy" id="2698649"/>
    <lineage>
        <taxon>Bacteria</taxon>
        <taxon>Bacillati</taxon>
        <taxon>Actinomycetota</taxon>
        <taxon>Actinomycetes</taxon>
        <taxon>Pseudonocardiales</taxon>
        <taxon>Pseudonocardiaceae</taxon>
        <taxon>Kibdelosporangium</taxon>
    </lineage>
</organism>
<dbReference type="PANTHER" id="PTHR30055:SF234">
    <property type="entry name" value="HTH-TYPE TRANSCRIPTIONAL REGULATOR BETI"/>
    <property type="match status" value="1"/>
</dbReference>
<dbReference type="SUPFAM" id="SSF46689">
    <property type="entry name" value="Homeodomain-like"/>
    <property type="match status" value="1"/>
</dbReference>
<dbReference type="Proteomes" id="UP000763557">
    <property type="component" value="Unassembled WGS sequence"/>
</dbReference>
<evidence type="ECO:0000313" key="6">
    <source>
        <dbReference type="EMBL" id="NRN64227.1"/>
    </source>
</evidence>
<dbReference type="EMBL" id="JAAATY010000003">
    <property type="protein sequence ID" value="NRN64227.1"/>
    <property type="molecule type" value="Genomic_DNA"/>
</dbReference>
<dbReference type="InterPro" id="IPR001647">
    <property type="entry name" value="HTH_TetR"/>
</dbReference>
<evidence type="ECO:0000256" key="1">
    <source>
        <dbReference type="ARBA" id="ARBA00023015"/>
    </source>
</evidence>
<accession>A0ABX2EZ01</accession>
<dbReference type="PRINTS" id="PR00455">
    <property type="entry name" value="HTHTETR"/>
</dbReference>
<keyword evidence="2 4" id="KW-0238">DNA-binding</keyword>
<keyword evidence="1" id="KW-0805">Transcription regulation</keyword>
<comment type="caution">
    <text evidence="6">The sequence shown here is derived from an EMBL/GenBank/DDBJ whole genome shotgun (WGS) entry which is preliminary data.</text>
</comment>
<sequence length="173" mass="18638">MSGDTRARILDTALDLFSTRTYKAASMREIAEHVGITKPSLYHHFRSKTEILDSLVGPAVEQLAAVTSTVRGAEGVLSGCVGVMLKHRKAMELLLRDASVHSEETAEIMKRVTGIVERATALIAGPDPGWRQRVRAAQAFAAATGPISLFPDVPDEELHVELVRGAAAVLGRQ</sequence>
<dbReference type="RefSeq" id="WP_173125848.1">
    <property type="nucleotide sequence ID" value="NZ_CBCSGW010000007.1"/>
</dbReference>
<evidence type="ECO:0000256" key="4">
    <source>
        <dbReference type="PROSITE-ProRule" id="PRU00335"/>
    </source>
</evidence>
<keyword evidence="3" id="KW-0804">Transcription</keyword>
<gene>
    <name evidence="6" type="ORF">GC106_14330</name>
</gene>
<feature type="DNA-binding region" description="H-T-H motif" evidence="4">
    <location>
        <begin position="26"/>
        <end position="45"/>
    </location>
</feature>
<dbReference type="InterPro" id="IPR050109">
    <property type="entry name" value="HTH-type_TetR-like_transc_reg"/>
</dbReference>
<evidence type="ECO:0000256" key="2">
    <source>
        <dbReference type="ARBA" id="ARBA00023125"/>
    </source>
</evidence>
<protein>
    <submittedName>
        <fullName evidence="6">DNA-binding transcriptional regulator, AcrR family</fullName>
    </submittedName>
</protein>
<dbReference type="Gene3D" id="1.10.357.10">
    <property type="entry name" value="Tetracycline Repressor, domain 2"/>
    <property type="match status" value="1"/>
</dbReference>
<dbReference type="Pfam" id="PF00440">
    <property type="entry name" value="TetR_N"/>
    <property type="match status" value="1"/>
</dbReference>
<evidence type="ECO:0000313" key="7">
    <source>
        <dbReference type="Proteomes" id="UP000763557"/>
    </source>
</evidence>
<reference evidence="6 7" key="1">
    <citation type="submission" date="2020-01" db="EMBL/GenBank/DDBJ databases">
        <title>Kibdelosporangium persica a novel Actinomycetes from a hot desert in Iran.</title>
        <authorList>
            <person name="Safaei N."/>
            <person name="Zaburannyi N."/>
            <person name="Mueller R."/>
            <person name="Wink J."/>
        </authorList>
    </citation>
    <scope>NUCLEOTIDE SEQUENCE [LARGE SCALE GENOMIC DNA]</scope>
    <source>
        <strain evidence="6 7">4NS15</strain>
    </source>
</reference>
<dbReference type="PANTHER" id="PTHR30055">
    <property type="entry name" value="HTH-TYPE TRANSCRIPTIONAL REGULATOR RUTR"/>
    <property type="match status" value="1"/>
</dbReference>
<feature type="domain" description="HTH tetR-type" evidence="5">
    <location>
        <begin position="3"/>
        <end position="63"/>
    </location>
</feature>
<name>A0ABX2EZ01_9PSEU</name>
<proteinExistence type="predicted"/>
<evidence type="ECO:0000259" key="5">
    <source>
        <dbReference type="PROSITE" id="PS50977"/>
    </source>
</evidence>
<dbReference type="InterPro" id="IPR009057">
    <property type="entry name" value="Homeodomain-like_sf"/>
</dbReference>
<dbReference type="PROSITE" id="PS50977">
    <property type="entry name" value="HTH_TETR_2"/>
    <property type="match status" value="1"/>
</dbReference>
<dbReference type="GO" id="GO:0003677">
    <property type="term" value="F:DNA binding"/>
    <property type="evidence" value="ECO:0007669"/>
    <property type="project" value="UniProtKB-KW"/>
</dbReference>